<evidence type="ECO:0000256" key="1">
    <source>
        <dbReference type="SAM" id="MobiDB-lite"/>
    </source>
</evidence>
<proteinExistence type="predicted"/>
<dbReference type="EMBL" id="JAUEPU010000092">
    <property type="protein sequence ID" value="KAK0479046.1"/>
    <property type="molecule type" value="Genomic_DNA"/>
</dbReference>
<evidence type="ECO:0000313" key="2">
    <source>
        <dbReference type="EMBL" id="KAK0479046.1"/>
    </source>
</evidence>
<dbReference type="AlphaFoldDB" id="A0AA39P856"/>
<sequence>MVYQCECRKKFSGARVIAGHKSKCPKITSRTQIIARKGLGPVRSAFGGAKRLQVLGRLHSKEVSNVKGPTLVAATTEPVALDIPFDDPDIDTPAQSHCSSSSPDPQSPSPEPEELISTDPNNFGLFCLYKKLLSVNPEEFKTLPDFCDVPTFSLPPNTSTARSPLSIYGTQAAESLRDAKSKESSSWFTPFMNAMVCHLMNWFYSSTTKTLADLNSLVHNVILAPDFDKVDLHGFNASHEAQHLDSNRGGESTPPTFVPDGWKEDFVTLHLSQTGFSFESEDSAPMLDIHGVWHRPLVDVIIDAFQDPSALDFHVKGFRHMWIRPDGSMERIHGEVYCSDVYLEMEDKITPEPGCDLETVVALMMQQSDSTHLANFGTASLWPAYLGLSLMLKYTQAMPTSFGNHHVAYFPLLPDNIQDVYLATFDKPASSDLLTFLKRELMQKIWALLLDPNFMEAYEHGIIIKCADGIT</sequence>
<protein>
    <submittedName>
        <fullName evidence="2">Uncharacterized protein</fullName>
    </submittedName>
</protein>
<accession>A0AA39P856</accession>
<organism evidence="2 3">
    <name type="scientific">Armillaria luteobubalina</name>
    <dbReference type="NCBI Taxonomy" id="153913"/>
    <lineage>
        <taxon>Eukaryota</taxon>
        <taxon>Fungi</taxon>
        <taxon>Dikarya</taxon>
        <taxon>Basidiomycota</taxon>
        <taxon>Agaricomycotina</taxon>
        <taxon>Agaricomycetes</taxon>
        <taxon>Agaricomycetidae</taxon>
        <taxon>Agaricales</taxon>
        <taxon>Marasmiineae</taxon>
        <taxon>Physalacriaceae</taxon>
        <taxon>Armillaria</taxon>
    </lineage>
</organism>
<dbReference type="InterPro" id="IPR041078">
    <property type="entry name" value="Plavaka"/>
</dbReference>
<dbReference type="Pfam" id="PF18759">
    <property type="entry name" value="Plavaka"/>
    <property type="match status" value="1"/>
</dbReference>
<comment type="caution">
    <text evidence="2">The sequence shown here is derived from an EMBL/GenBank/DDBJ whole genome shotgun (WGS) entry which is preliminary data.</text>
</comment>
<keyword evidence="3" id="KW-1185">Reference proteome</keyword>
<feature type="region of interest" description="Disordered" evidence="1">
    <location>
        <begin position="92"/>
        <end position="115"/>
    </location>
</feature>
<dbReference type="Proteomes" id="UP001175228">
    <property type="component" value="Unassembled WGS sequence"/>
</dbReference>
<evidence type="ECO:0000313" key="3">
    <source>
        <dbReference type="Proteomes" id="UP001175228"/>
    </source>
</evidence>
<reference evidence="2" key="1">
    <citation type="submission" date="2023-06" db="EMBL/GenBank/DDBJ databases">
        <authorList>
            <consortium name="Lawrence Berkeley National Laboratory"/>
            <person name="Ahrendt S."/>
            <person name="Sahu N."/>
            <person name="Indic B."/>
            <person name="Wong-Bajracharya J."/>
            <person name="Merenyi Z."/>
            <person name="Ke H.-M."/>
            <person name="Monk M."/>
            <person name="Kocsube S."/>
            <person name="Drula E."/>
            <person name="Lipzen A."/>
            <person name="Balint B."/>
            <person name="Henrissat B."/>
            <person name="Andreopoulos B."/>
            <person name="Martin F.M."/>
            <person name="Harder C.B."/>
            <person name="Rigling D."/>
            <person name="Ford K.L."/>
            <person name="Foster G.D."/>
            <person name="Pangilinan J."/>
            <person name="Papanicolaou A."/>
            <person name="Barry K."/>
            <person name="LaButti K."/>
            <person name="Viragh M."/>
            <person name="Koriabine M."/>
            <person name="Yan M."/>
            <person name="Riley R."/>
            <person name="Champramary S."/>
            <person name="Plett K.L."/>
            <person name="Tsai I.J."/>
            <person name="Slot J."/>
            <person name="Sipos G."/>
            <person name="Plett J."/>
            <person name="Nagy L.G."/>
            <person name="Grigoriev I.V."/>
        </authorList>
    </citation>
    <scope>NUCLEOTIDE SEQUENCE</scope>
    <source>
        <strain evidence="2">HWK02</strain>
    </source>
</reference>
<name>A0AA39P856_9AGAR</name>
<gene>
    <name evidence="2" type="ORF">EDD18DRAFT_1364490</name>
</gene>